<dbReference type="STRING" id="546871.SAMN04488543_0950"/>
<dbReference type="Pfam" id="PF02595">
    <property type="entry name" value="Gly_kinase"/>
    <property type="match status" value="1"/>
</dbReference>
<dbReference type="PANTHER" id="PTHR21599:SF0">
    <property type="entry name" value="GLYCERATE KINASE"/>
    <property type="match status" value="1"/>
</dbReference>
<dbReference type="PANTHER" id="PTHR21599">
    <property type="entry name" value="GLYCERATE KINASE"/>
    <property type="match status" value="1"/>
</dbReference>
<keyword evidence="5" id="KW-1185">Reference proteome</keyword>
<evidence type="ECO:0000256" key="1">
    <source>
        <dbReference type="ARBA" id="ARBA00006284"/>
    </source>
</evidence>
<proteinExistence type="inferred from homology"/>
<reference evidence="4 5" key="1">
    <citation type="submission" date="2016-10" db="EMBL/GenBank/DDBJ databases">
        <authorList>
            <person name="de Groot N.N."/>
        </authorList>
    </citation>
    <scope>NUCLEOTIDE SEQUENCE [LARGE SCALE GENOMIC DNA]</scope>
    <source>
        <strain evidence="4 5">DSM 21741</strain>
    </source>
</reference>
<dbReference type="GO" id="GO:0031388">
    <property type="term" value="P:organic acid phosphorylation"/>
    <property type="evidence" value="ECO:0007669"/>
    <property type="project" value="InterPro"/>
</dbReference>
<dbReference type="EMBL" id="LT629749">
    <property type="protein sequence ID" value="SDS03476.1"/>
    <property type="molecule type" value="Genomic_DNA"/>
</dbReference>
<evidence type="ECO:0000313" key="5">
    <source>
        <dbReference type="Proteomes" id="UP000199092"/>
    </source>
</evidence>
<dbReference type="InterPro" id="IPR036129">
    <property type="entry name" value="Glycerate_kinase_sf"/>
</dbReference>
<dbReference type="Proteomes" id="UP000199092">
    <property type="component" value="Chromosome I"/>
</dbReference>
<keyword evidence="3 4" id="KW-0418">Kinase</keyword>
<keyword evidence="2" id="KW-0808">Transferase</keyword>
<dbReference type="InterPro" id="IPR018197">
    <property type="entry name" value="Glycerate_kinase_RE-like"/>
</dbReference>
<evidence type="ECO:0000313" key="4">
    <source>
        <dbReference type="EMBL" id="SDS03476.1"/>
    </source>
</evidence>
<sequence>MRVLVAADTVGALSSRQAGEALATGWPRARVAVVPLGTAGGGFVQAAADLWGTRTVTTGLDGAVVTRADGREEVALRVEQGPPPGPGLPLAATSVPLGAALAALLAERRPRRVHVDLTGLAVHDGGAGLLAALGAEADVALDAGVAGLTGLSRLDLRPVRARLGGTELVGVVPADALTLPLLGLRGITSRGRDAGLDPADLLRTDADLEQLARLAGEDQPDAGLGSRPGAGACGGLGLAVLALGGRLASGPELGLAAAAPGEGRPGPDLVVTACSVFDFAARGGGVVAAAAAAAAAALAPCVVVAGEVLIGAREMRTMGVEAAYAVRETTADVPAGGDVGAAELAATAHRVGRSWSW</sequence>
<organism evidence="4 5">
    <name type="scientific">Friedmanniella luteola</name>
    <dbReference type="NCBI Taxonomy" id="546871"/>
    <lineage>
        <taxon>Bacteria</taxon>
        <taxon>Bacillati</taxon>
        <taxon>Actinomycetota</taxon>
        <taxon>Actinomycetes</taxon>
        <taxon>Propionibacteriales</taxon>
        <taxon>Nocardioidaceae</taxon>
        <taxon>Friedmanniella</taxon>
    </lineage>
</organism>
<dbReference type="GO" id="GO:0008887">
    <property type="term" value="F:glycerate kinase activity"/>
    <property type="evidence" value="ECO:0007669"/>
    <property type="project" value="InterPro"/>
</dbReference>
<evidence type="ECO:0000256" key="2">
    <source>
        <dbReference type="ARBA" id="ARBA00022679"/>
    </source>
</evidence>
<dbReference type="InterPro" id="IPR004381">
    <property type="entry name" value="Glycerate_kinase"/>
</dbReference>
<gene>
    <name evidence="4" type="ORF">SAMN04488543_0950</name>
</gene>
<protein>
    <submittedName>
        <fullName evidence="4">Glycerate kinase</fullName>
    </submittedName>
</protein>
<accession>A0A1H1NWX7</accession>
<dbReference type="Gene3D" id="3.40.50.10350">
    <property type="entry name" value="Glycerate kinase, domain 1"/>
    <property type="match status" value="1"/>
</dbReference>
<dbReference type="SUPFAM" id="SSF110738">
    <property type="entry name" value="Glycerate kinase I"/>
    <property type="match status" value="1"/>
</dbReference>
<comment type="similarity">
    <text evidence="1">Belongs to the glycerate kinase type-1 family.</text>
</comment>
<dbReference type="InterPro" id="IPR018193">
    <property type="entry name" value="Glyc_kinase_flavodox-like_fold"/>
</dbReference>
<evidence type="ECO:0000256" key="3">
    <source>
        <dbReference type="ARBA" id="ARBA00022777"/>
    </source>
</evidence>
<name>A0A1H1NWX7_9ACTN</name>
<dbReference type="AlphaFoldDB" id="A0A1H1NWX7"/>
<dbReference type="Gene3D" id="3.90.1510.10">
    <property type="entry name" value="Glycerate kinase, domain 2"/>
    <property type="match status" value="1"/>
</dbReference>